<evidence type="ECO:0000259" key="10">
    <source>
        <dbReference type="Pfam" id="PF01975"/>
    </source>
</evidence>
<comment type="caution">
    <text evidence="11">The sequence shown here is derived from an EMBL/GenBank/DDBJ whole genome shotgun (WGS) entry which is preliminary data.</text>
</comment>
<dbReference type="RefSeq" id="WP_037976613.1">
    <property type="nucleotide sequence ID" value="NZ_JMKI01000036.1"/>
</dbReference>
<organism evidence="11 12">
    <name type="scientific">Synergistes jonesii</name>
    <dbReference type="NCBI Taxonomy" id="2754"/>
    <lineage>
        <taxon>Bacteria</taxon>
        <taxon>Thermotogati</taxon>
        <taxon>Synergistota</taxon>
        <taxon>Synergistia</taxon>
        <taxon>Synergistales</taxon>
        <taxon>Synergistaceae</taxon>
        <taxon>Synergistes</taxon>
    </lineage>
</organism>
<evidence type="ECO:0000256" key="3">
    <source>
        <dbReference type="ARBA" id="ARBA00004496"/>
    </source>
</evidence>
<dbReference type="PANTHER" id="PTHR30457">
    <property type="entry name" value="5'-NUCLEOTIDASE SURE"/>
    <property type="match status" value="1"/>
</dbReference>
<dbReference type="GO" id="GO:0008253">
    <property type="term" value="F:5'-nucleotidase activity"/>
    <property type="evidence" value="ECO:0007669"/>
    <property type="project" value="UniProtKB-UniRule"/>
</dbReference>
<protein>
    <recommendedName>
        <fullName evidence="9">5'-nucleotidase SurE</fullName>
        <ecNumber evidence="9">3.1.3.5</ecNumber>
    </recommendedName>
    <alternativeName>
        <fullName evidence="9">Nucleoside 5'-monophosphate phosphohydrolase</fullName>
    </alternativeName>
</protein>
<keyword evidence="5 9" id="KW-0963">Cytoplasm</keyword>
<evidence type="ECO:0000256" key="9">
    <source>
        <dbReference type="HAMAP-Rule" id="MF_00060"/>
    </source>
</evidence>
<dbReference type="EMBL" id="JMKI01000036">
    <property type="protein sequence ID" value="KEJ91926.1"/>
    <property type="molecule type" value="Genomic_DNA"/>
</dbReference>
<dbReference type="OrthoDB" id="9780815at2"/>
<evidence type="ECO:0000313" key="12">
    <source>
        <dbReference type="Proteomes" id="UP000027665"/>
    </source>
</evidence>
<dbReference type="EC" id="3.1.3.5" evidence="9"/>
<dbReference type="STRING" id="2754.EH55_05955"/>
<evidence type="ECO:0000256" key="2">
    <source>
        <dbReference type="ARBA" id="ARBA00001946"/>
    </source>
</evidence>
<keyword evidence="8 9" id="KW-0378">Hydrolase</keyword>
<dbReference type="eggNOG" id="COG0496">
    <property type="taxonomic scope" value="Bacteria"/>
</dbReference>
<dbReference type="GeneID" id="90983827"/>
<name>A0A073IR27_9BACT</name>
<comment type="catalytic activity">
    <reaction evidence="1 9">
        <text>a ribonucleoside 5'-phosphate + H2O = a ribonucleoside + phosphate</text>
        <dbReference type="Rhea" id="RHEA:12484"/>
        <dbReference type="ChEBI" id="CHEBI:15377"/>
        <dbReference type="ChEBI" id="CHEBI:18254"/>
        <dbReference type="ChEBI" id="CHEBI:43474"/>
        <dbReference type="ChEBI" id="CHEBI:58043"/>
        <dbReference type="EC" id="3.1.3.5"/>
    </reaction>
</comment>
<comment type="cofactor">
    <cofactor evidence="2">
        <name>Mg(2+)</name>
        <dbReference type="ChEBI" id="CHEBI:18420"/>
    </cofactor>
</comment>
<feature type="binding site" evidence="9">
    <location>
        <position position="10"/>
    </location>
    <ligand>
        <name>a divalent metal cation</name>
        <dbReference type="ChEBI" id="CHEBI:60240"/>
    </ligand>
</feature>
<dbReference type="Pfam" id="PF01975">
    <property type="entry name" value="SurE"/>
    <property type="match status" value="1"/>
</dbReference>
<comment type="cofactor">
    <cofactor evidence="9">
        <name>a divalent metal cation</name>
        <dbReference type="ChEBI" id="CHEBI:60240"/>
    </cofactor>
    <text evidence="9">Binds 1 divalent metal cation per subunit.</text>
</comment>
<keyword evidence="7 9" id="KW-0547">Nucleotide-binding</keyword>
<gene>
    <name evidence="9" type="primary">surE</name>
    <name evidence="11" type="ORF">EH55_05955</name>
</gene>
<sequence>MKKILITNDDGIFAEGICTLAKTFSAAGYEVLAVAPDRERSASGHSMTMDRPLQINKVDGAALGGDFAAYSCDGTPTDCVIMGVEVLNFVPDLLLSGINCGPNLGDDFTYSGTVCAALEGLIYGYPSIALSLLCGSRSEEKHFATAADAGLKIAEWLKKHPMEPDVMYNVNVPNLPAKEIAGVRVTKKGTRRYHDKITVVKTPFGGEAYWVGGSIHDELRRETDVWAVAHGYISITPAHLEVTAFDAYEAAKRTPMESEIFGALTKKK</sequence>
<dbReference type="NCBIfam" id="NF001490">
    <property type="entry name" value="PRK00346.1-4"/>
    <property type="match status" value="1"/>
</dbReference>
<dbReference type="InterPro" id="IPR036523">
    <property type="entry name" value="SurE-like_sf"/>
</dbReference>
<dbReference type="GO" id="GO:0000166">
    <property type="term" value="F:nucleotide binding"/>
    <property type="evidence" value="ECO:0007669"/>
    <property type="project" value="UniProtKB-KW"/>
</dbReference>
<evidence type="ECO:0000256" key="1">
    <source>
        <dbReference type="ARBA" id="ARBA00000815"/>
    </source>
</evidence>
<dbReference type="NCBIfam" id="TIGR00087">
    <property type="entry name" value="surE"/>
    <property type="match status" value="1"/>
</dbReference>
<dbReference type="PATRIC" id="fig|2754.20.peg.1451"/>
<dbReference type="InterPro" id="IPR002828">
    <property type="entry name" value="SurE-like_Pase/nucleotidase"/>
</dbReference>
<dbReference type="HAMAP" id="MF_00060">
    <property type="entry name" value="SurE"/>
    <property type="match status" value="1"/>
</dbReference>
<evidence type="ECO:0000256" key="8">
    <source>
        <dbReference type="ARBA" id="ARBA00022801"/>
    </source>
</evidence>
<keyword evidence="12" id="KW-1185">Reference proteome</keyword>
<dbReference type="PANTHER" id="PTHR30457:SF12">
    <property type="entry name" value="5'_3'-NUCLEOTIDASE SURE"/>
    <property type="match status" value="1"/>
</dbReference>
<evidence type="ECO:0000256" key="4">
    <source>
        <dbReference type="ARBA" id="ARBA00011062"/>
    </source>
</evidence>
<dbReference type="GO" id="GO:0005737">
    <property type="term" value="C:cytoplasm"/>
    <property type="evidence" value="ECO:0007669"/>
    <property type="project" value="UniProtKB-SubCell"/>
</dbReference>
<evidence type="ECO:0000256" key="6">
    <source>
        <dbReference type="ARBA" id="ARBA00022723"/>
    </source>
</evidence>
<feature type="binding site" evidence="9">
    <location>
        <position position="41"/>
    </location>
    <ligand>
        <name>a divalent metal cation</name>
        <dbReference type="ChEBI" id="CHEBI:60240"/>
    </ligand>
</feature>
<dbReference type="InterPro" id="IPR030048">
    <property type="entry name" value="SurE"/>
</dbReference>
<dbReference type="Proteomes" id="UP000027665">
    <property type="component" value="Unassembled WGS sequence"/>
</dbReference>
<dbReference type="GO" id="GO:0046872">
    <property type="term" value="F:metal ion binding"/>
    <property type="evidence" value="ECO:0007669"/>
    <property type="project" value="UniProtKB-UniRule"/>
</dbReference>
<keyword evidence="6 9" id="KW-0479">Metal-binding</keyword>
<reference evidence="11 12" key="1">
    <citation type="submission" date="2014-04" db="EMBL/GenBank/DDBJ databases">
        <title>Draft Genome Sequence of Synergistes jonesii.</title>
        <authorList>
            <person name="Coil D.A."/>
            <person name="Eisen J.A."/>
            <person name="Holland-Moritz H.E."/>
        </authorList>
    </citation>
    <scope>NUCLEOTIDE SEQUENCE [LARGE SCALE GENOMIC DNA]</scope>
    <source>
        <strain evidence="11 12">78-1</strain>
    </source>
</reference>
<feature type="binding site" evidence="9">
    <location>
        <position position="99"/>
    </location>
    <ligand>
        <name>a divalent metal cation</name>
        <dbReference type="ChEBI" id="CHEBI:60240"/>
    </ligand>
</feature>
<dbReference type="AlphaFoldDB" id="A0A073IR27"/>
<evidence type="ECO:0000256" key="7">
    <source>
        <dbReference type="ARBA" id="ARBA00022741"/>
    </source>
</evidence>
<comment type="function">
    <text evidence="9">Nucleotidase that shows phosphatase activity on nucleoside 5'-monophosphates.</text>
</comment>
<dbReference type="FunFam" id="3.40.1210.10:FF:000001">
    <property type="entry name" value="5'/3'-nucleotidase SurE"/>
    <property type="match status" value="1"/>
</dbReference>
<feature type="binding site" evidence="9">
    <location>
        <position position="9"/>
    </location>
    <ligand>
        <name>a divalent metal cation</name>
        <dbReference type="ChEBI" id="CHEBI:60240"/>
    </ligand>
</feature>
<comment type="subcellular location">
    <subcellularLocation>
        <location evidence="3 9">Cytoplasm</location>
    </subcellularLocation>
</comment>
<dbReference type="GO" id="GO:0004309">
    <property type="term" value="F:exopolyphosphatase activity"/>
    <property type="evidence" value="ECO:0007669"/>
    <property type="project" value="TreeGrafter"/>
</dbReference>
<dbReference type="GO" id="GO:0008254">
    <property type="term" value="F:3'-nucleotidase activity"/>
    <property type="evidence" value="ECO:0007669"/>
    <property type="project" value="TreeGrafter"/>
</dbReference>
<dbReference type="Gene3D" id="3.40.1210.10">
    <property type="entry name" value="Survival protein SurE-like phosphatase/nucleotidase"/>
    <property type="match status" value="1"/>
</dbReference>
<comment type="similarity">
    <text evidence="4 9">Belongs to the SurE nucleotidase family.</text>
</comment>
<dbReference type="SUPFAM" id="SSF64167">
    <property type="entry name" value="SurE-like"/>
    <property type="match status" value="1"/>
</dbReference>
<accession>A0A073IR27</accession>
<evidence type="ECO:0000256" key="5">
    <source>
        <dbReference type="ARBA" id="ARBA00022490"/>
    </source>
</evidence>
<feature type="domain" description="Survival protein SurE-like phosphatase/nucleotidase" evidence="10">
    <location>
        <begin position="4"/>
        <end position="194"/>
    </location>
</feature>
<evidence type="ECO:0000313" key="11">
    <source>
        <dbReference type="EMBL" id="KEJ91926.1"/>
    </source>
</evidence>
<proteinExistence type="inferred from homology"/>